<evidence type="ECO:0000313" key="1">
    <source>
        <dbReference type="EMBL" id="KAF5368338.1"/>
    </source>
</evidence>
<accession>A0A8H5GNT8</accession>
<name>A0A8H5GNT8_9AGAR</name>
<dbReference type="Proteomes" id="UP000559256">
    <property type="component" value="Unassembled WGS sequence"/>
</dbReference>
<protein>
    <submittedName>
        <fullName evidence="1">Uncharacterized protein</fullName>
    </submittedName>
</protein>
<comment type="caution">
    <text evidence="1">The sequence shown here is derived from an EMBL/GenBank/DDBJ whole genome shotgun (WGS) entry which is preliminary data.</text>
</comment>
<sequence>MLFRTRSKEVAWEVVDTRDVEPICMYSEDEDLDLEAISDYDIRGTYVFDIKTKTSYTASQSAIVFAQQQLLKEVEKKGYNIFLNESWRLTVLRRKAQYRLEVEYCGRPAHVHGETPAIKPPPFMEVLRT</sequence>
<proteinExistence type="predicted"/>
<dbReference type="OrthoDB" id="3349961at2759"/>
<organism evidence="1 2">
    <name type="scientific">Tetrapyrgos nigripes</name>
    <dbReference type="NCBI Taxonomy" id="182062"/>
    <lineage>
        <taxon>Eukaryota</taxon>
        <taxon>Fungi</taxon>
        <taxon>Dikarya</taxon>
        <taxon>Basidiomycota</taxon>
        <taxon>Agaricomycotina</taxon>
        <taxon>Agaricomycetes</taxon>
        <taxon>Agaricomycetidae</taxon>
        <taxon>Agaricales</taxon>
        <taxon>Marasmiineae</taxon>
        <taxon>Marasmiaceae</taxon>
        <taxon>Tetrapyrgos</taxon>
    </lineage>
</organism>
<dbReference type="EMBL" id="JAACJM010000015">
    <property type="protein sequence ID" value="KAF5368338.1"/>
    <property type="molecule type" value="Genomic_DNA"/>
</dbReference>
<gene>
    <name evidence="1" type="ORF">D9758_002370</name>
</gene>
<reference evidence="1 2" key="1">
    <citation type="journal article" date="2020" name="ISME J.">
        <title>Uncovering the hidden diversity of litter-decomposition mechanisms in mushroom-forming fungi.</title>
        <authorList>
            <person name="Floudas D."/>
            <person name="Bentzer J."/>
            <person name="Ahren D."/>
            <person name="Johansson T."/>
            <person name="Persson P."/>
            <person name="Tunlid A."/>
        </authorList>
    </citation>
    <scope>NUCLEOTIDE SEQUENCE [LARGE SCALE GENOMIC DNA]</scope>
    <source>
        <strain evidence="1 2">CBS 291.85</strain>
    </source>
</reference>
<evidence type="ECO:0000313" key="2">
    <source>
        <dbReference type="Proteomes" id="UP000559256"/>
    </source>
</evidence>
<keyword evidence="2" id="KW-1185">Reference proteome</keyword>
<dbReference type="AlphaFoldDB" id="A0A8H5GNT8"/>